<dbReference type="OrthoDB" id="9794345at2"/>
<comment type="similarity">
    <text evidence="2">Belongs to the GSP J family.</text>
</comment>
<dbReference type="InterPro" id="IPR012902">
    <property type="entry name" value="N_methyl_site"/>
</dbReference>
<keyword evidence="8 10" id="KW-1133">Transmembrane helix</keyword>
<proteinExistence type="inferred from homology"/>
<dbReference type="AlphaFoldDB" id="A0A0F4TTJ6"/>
<dbReference type="PROSITE" id="PS00409">
    <property type="entry name" value="PROKAR_NTER_METHYL"/>
    <property type="match status" value="1"/>
</dbReference>
<comment type="caution">
    <text evidence="11">The sequence shown here is derived from an EMBL/GenBank/DDBJ whole genome shotgun (WGS) entry which is preliminary data.</text>
</comment>
<accession>A0A0F4TTJ6</accession>
<reference evidence="11 12" key="1">
    <citation type="submission" date="2015-03" db="EMBL/GenBank/DDBJ databases">
        <title>Comparative genomics of Pseudomonas insights into diversity of traits involved in vanlence and defense.</title>
        <authorList>
            <person name="Qin Y."/>
        </authorList>
    </citation>
    <scope>NUCLEOTIDE SEQUENCE [LARGE SCALE GENOMIC DNA]</scope>
    <source>
        <strain evidence="11 12">C8</strain>
    </source>
</reference>
<keyword evidence="9 10" id="KW-0472">Membrane</keyword>
<dbReference type="GO" id="GO:0005886">
    <property type="term" value="C:plasma membrane"/>
    <property type="evidence" value="ECO:0007669"/>
    <property type="project" value="UniProtKB-SubCell"/>
</dbReference>
<dbReference type="PANTHER" id="PTHR39583">
    <property type="entry name" value="TYPE II SECRETION SYSTEM PROTEIN J-RELATED"/>
    <property type="match status" value="1"/>
</dbReference>
<dbReference type="Pfam" id="PF11612">
    <property type="entry name" value="T2SSJ"/>
    <property type="match status" value="1"/>
</dbReference>
<comment type="subcellular location">
    <subcellularLocation>
        <location evidence="1">Cell inner membrane</location>
        <topology evidence="1">Single-pass membrane protein</topology>
    </subcellularLocation>
</comment>
<organism evidence="11 12">
    <name type="scientific">Pseudomonas fluorescens</name>
    <dbReference type="NCBI Taxonomy" id="294"/>
    <lineage>
        <taxon>Bacteria</taxon>
        <taxon>Pseudomonadati</taxon>
        <taxon>Pseudomonadota</taxon>
        <taxon>Gammaproteobacteria</taxon>
        <taxon>Pseudomonadales</taxon>
        <taxon>Pseudomonadaceae</taxon>
        <taxon>Pseudomonas</taxon>
    </lineage>
</organism>
<evidence type="ECO:0000313" key="12">
    <source>
        <dbReference type="Proteomes" id="UP000033588"/>
    </source>
</evidence>
<evidence type="ECO:0000313" key="11">
    <source>
        <dbReference type="EMBL" id="KJZ47374.1"/>
    </source>
</evidence>
<name>A0A0F4TTJ6_PSEFL</name>
<protein>
    <recommendedName>
        <fullName evidence="3">Type II secretion system protein J</fullName>
    </recommendedName>
</protein>
<dbReference type="RefSeq" id="WP_046039667.1">
    <property type="nucleotide sequence ID" value="NZ_LACC01000012.1"/>
</dbReference>
<evidence type="ECO:0000256" key="6">
    <source>
        <dbReference type="ARBA" id="ARBA00022519"/>
    </source>
</evidence>
<dbReference type="Proteomes" id="UP000033588">
    <property type="component" value="Unassembled WGS sequence"/>
</dbReference>
<sequence length="180" mass="20488">MTRQRGFTLLELVIAMAIFAVLGLASWGLFDSVLRVQQGTAAHERELRSLQRAMAVIERDLLHVTAQPVVLAAPLLQFQRSHWRNPLDQPRSERQMLTYRLDGGVLWRESQGEGTELVQRQKLLEGVRELRWRLFDSQSGWVAHWVAGQEAKALMALEVQVSVGRFESIRRVLPMPGALP</sequence>
<keyword evidence="4" id="KW-1003">Cell membrane</keyword>
<dbReference type="InterPro" id="IPR010055">
    <property type="entry name" value="T2SS_protein-GspJ"/>
</dbReference>
<dbReference type="GO" id="GO:0015628">
    <property type="term" value="P:protein secretion by the type II secretion system"/>
    <property type="evidence" value="ECO:0007669"/>
    <property type="project" value="InterPro"/>
</dbReference>
<evidence type="ECO:0000256" key="4">
    <source>
        <dbReference type="ARBA" id="ARBA00022475"/>
    </source>
</evidence>
<dbReference type="EMBL" id="LACC01000012">
    <property type="protein sequence ID" value="KJZ47374.1"/>
    <property type="molecule type" value="Genomic_DNA"/>
</dbReference>
<evidence type="ECO:0000256" key="5">
    <source>
        <dbReference type="ARBA" id="ARBA00022481"/>
    </source>
</evidence>
<evidence type="ECO:0000256" key="10">
    <source>
        <dbReference type="SAM" id="Phobius"/>
    </source>
</evidence>
<dbReference type="Gene3D" id="3.10.610.10">
    <property type="entry name" value="GSPII I/J protein-like"/>
    <property type="match status" value="1"/>
</dbReference>
<evidence type="ECO:0000256" key="8">
    <source>
        <dbReference type="ARBA" id="ARBA00022989"/>
    </source>
</evidence>
<evidence type="ECO:0000256" key="2">
    <source>
        <dbReference type="ARBA" id="ARBA00011084"/>
    </source>
</evidence>
<keyword evidence="5" id="KW-0488">Methylation</keyword>
<gene>
    <name evidence="11" type="ORF">VC35_10050</name>
</gene>
<evidence type="ECO:0000256" key="7">
    <source>
        <dbReference type="ARBA" id="ARBA00022692"/>
    </source>
</evidence>
<dbReference type="InterPro" id="IPR051621">
    <property type="entry name" value="T2SS_protein_J"/>
</dbReference>
<dbReference type="GO" id="GO:0015627">
    <property type="term" value="C:type II protein secretion system complex"/>
    <property type="evidence" value="ECO:0007669"/>
    <property type="project" value="InterPro"/>
</dbReference>
<dbReference type="NCBIfam" id="TIGR02532">
    <property type="entry name" value="IV_pilin_GFxxxE"/>
    <property type="match status" value="1"/>
</dbReference>
<evidence type="ECO:0000256" key="3">
    <source>
        <dbReference type="ARBA" id="ARBA00021539"/>
    </source>
</evidence>
<evidence type="ECO:0000256" key="1">
    <source>
        <dbReference type="ARBA" id="ARBA00004377"/>
    </source>
</evidence>
<keyword evidence="7 10" id="KW-0812">Transmembrane</keyword>
<evidence type="ECO:0000256" key="9">
    <source>
        <dbReference type="ARBA" id="ARBA00023136"/>
    </source>
</evidence>
<dbReference type="PANTHER" id="PTHR39583:SF2">
    <property type="entry name" value="TYPE II SECRETION SYSTEM PROTEIN J"/>
    <property type="match status" value="1"/>
</dbReference>
<dbReference type="PATRIC" id="fig|294.132.peg.748"/>
<feature type="transmembrane region" description="Helical" evidence="10">
    <location>
        <begin position="7"/>
        <end position="30"/>
    </location>
</feature>
<dbReference type="InterPro" id="IPR045584">
    <property type="entry name" value="Pilin-like"/>
</dbReference>
<dbReference type="SUPFAM" id="SSF54523">
    <property type="entry name" value="Pili subunits"/>
    <property type="match status" value="1"/>
</dbReference>
<dbReference type="Pfam" id="PF07963">
    <property type="entry name" value="N_methyl"/>
    <property type="match status" value="1"/>
</dbReference>
<keyword evidence="6" id="KW-0997">Cell inner membrane</keyword>